<dbReference type="Proteomes" id="UP000075424">
    <property type="component" value="Unassembled WGS sequence"/>
</dbReference>
<dbReference type="RefSeq" id="WP_235597711.1">
    <property type="nucleotide sequence ID" value="NZ_LQYV01000024.1"/>
</dbReference>
<keyword evidence="1" id="KW-0175">Coiled coil</keyword>
<proteinExistence type="predicted"/>
<sequence length="878" mass="93690">MAEQVVQIAISGVDEVSGILNRVTRNAEKAFQSVESAIESVPDLDIQADMSPIVRLEGAIRELTQAIRSMPSPKVDTSQARGELKKLQDEAENTEKSLKDIDFEPVLSGLATGAGISAVVGKALESVNTETKIRVSFDVPPESIQAVKEATNTVKAYGIDAESALEGVRRQFALNADASDAANRKIVEGAGAIAAAYSGIDFTELIQEVNEIGSELEMSDQQALGLVNSLLRIGFPPEQLDIISEYGQQLNRAGFEANEIQAIFAAGVETGTWNIDNLLDGLKEGRIRLAEFGQGVNETTVELLKGTGISAKQLQAWGQAVAAGGERGRTAMQQVAKALMNVDDETKRNALGVAIFGTMWEDQGDNIAETLLNMNKHLGDASKNQDLFNQTVQQMNADPMVQMQNAFNDLNTALAPVYRGIANVVSKVAEWISNNPKLAATIAAIVTVIGIITGLFLTLAPIVSTITMAMGVLGVSFGAIAAPVLIVIGVIGALIAIIVLLWKNWDSVSKFLTNSWNAIKSVAQTVFSALGAFFTSVWEGIKSVSITVWNVIKSALSTAWNTIKTVASTVFEAIKTAISNIWNTIKSVTSTVWNAIKSALTATWNGIKSAVSAVFNAIQTVISTVWNVIRTVTTTVWNAIRSALTTAWNAIKSAVSSVFNAIRNVISTVWNAIRSVTSSVWNGIKSAISSVINSIRSGISSAFNSIRNIISSVWNGVKNATLRAWNSVVSSVRGAVNKVIDFINRMINSINSVRIPIPKIPDWVPVIGGRGGGSIGFNIPNIPRLATGGVVDEPTLAIVGDAGAGNPEIVAPQRMLRSIIREELQNSGAQGAEQIQVVVPVVLDGREIMRVVTPYIDRELGQRRIGKMRANGIGGSVL</sequence>
<dbReference type="Gene3D" id="1.20.120.20">
    <property type="entry name" value="Apolipoprotein"/>
    <property type="match status" value="1"/>
</dbReference>
<dbReference type="InterPro" id="IPR016024">
    <property type="entry name" value="ARM-type_fold"/>
</dbReference>
<organism evidence="3 4">
    <name type="scientific">Geobacillus stearothermophilus</name>
    <name type="common">Bacillus stearothermophilus</name>
    <dbReference type="NCBI Taxonomy" id="1422"/>
    <lineage>
        <taxon>Bacteria</taxon>
        <taxon>Bacillati</taxon>
        <taxon>Bacillota</taxon>
        <taxon>Bacilli</taxon>
        <taxon>Bacillales</taxon>
        <taxon>Anoxybacillaceae</taxon>
        <taxon>Geobacillus</taxon>
    </lineage>
</organism>
<reference evidence="3 4" key="1">
    <citation type="submission" date="2016-01" db="EMBL/GenBank/DDBJ databases">
        <title>Draft Genome Sequences of Seven Thermophilic Sporeformers Isolated from Foods.</title>
        <authorList>
            <person name="Berendsen E.M."/>
            <person name="Wells-Bennik M.H."/>
            <person name="Krawcyk A.O."/>
            <person name="De Jong A."/>
            <person name="Holsappel S."/>
            <person name="Eijlander R.T."/>
            <person name="Kuipers O.P."/>
        </authorList>
    </citation>
    <scope>NUCLEOTIDE SEQUENCE [LARGE SCALE GENOMIC DNA]</scope>
    <source>
        <strain evidence="3 4">B4109</strain>
    </source>
</reference>
<dbReference type="PANTHER" id="PTHR37813">
    <property type="entry name" value="FELS-2 PROPHAGE PROTEIN"/>
    <property type="match status" value="1"/>
</dbReference>
<evidence type="ECO:0000313" key="3">
    <source>
        <dbReference type="EMBL" id="KYD28577.1"/>
    </source>
</evidence>
<evidence type="ECO:0000256" key="2">
    <source>
        <dbReference type="SAM" id="Phobius"/>
    </source>
</evidence>
<dbReference type="PANTHER" id="PTHR37813:SF1">
    <property type="entry name" value="FELS-2 PROPHAGE PROTEIN"/>
    <property type="match status" value="1"/>
</dbReference>
<dbReference type="SUPFAM" id="SSF48371">
    <property type="entry name" value="ARM repeat"/>
    <property type="match status" value="1"/>
</dbReference>
<name>A0A150MVS7_GEOSE</name>
<dbReference type="AlphaFoldDB" id="A0A150MVS7"/>
<comment type="caution">
    <text evidence="3">The sequence shown here is derived from an EMBL/GenBank/DDBJ whole genome shotgun (WGS) entry which is preliminary data.</text>
</comment>
<evidence type="ECO:0000256" key="1">
    <source>
        <dbReference type="SAM" id="Coils"/>
    </source>
</evidence>
<feature type="transmembrane region" description="Helical" evidence="2">
    <location>
        <begin position="438"/>
        <end position="460"/>
    </location>
</feature>
<evidence type="ECO:0000313" key="4">
    <source>
        <dbReference type="Proteomes" id="UP000075424"/>
    </source>
</evidence>
<dbReference type="EMBL" id="LQYV01000024">
    <property type="protein sequence ID" value="KYD28577.1"/>
    <property type="molecule type" value="Genomic_DNA"/>
</dbReference>
<keyword evidence="2" id="KW-0472">Membrane</keyword>
<accession>A0A150MVS7</accession>
<keyword evidence="2" id="KW-0812">Transmembrane</keyword>
<protein>
    <submittedName>
        <fullName evidence="3">Uncharacterized protein</fullName>
    </submittedName>
</protein>
<feature type="coiled-coil region" evidence="1">
    <location>
        <begin position="77"/>
        <end position="104"/>
    </location>
</feature>
<feature type="transmembrane region" description="Helical" evidence="2">
    <location>
        <begin position="472"/>
        <end position="502"/>
    </location>
</feature>
<gene>
    <name evidence="3" type="ORF">B4109_3040</name>
</gene>
<dbReference type="PATRIC" id="fig|1422.18.peg.2037"/>
<keyword evidence="2" id="KW-1133">Transmembrane helix</keyword>